<name>A0A5C6X951_9DELT</name>
<evidence type="ECO:0000256" key="1">
    <source>
        <dbReference type="SAM" id="SignalP"/>
    </source>
</evidence>
<dbReference type="PROSITE" id="PS51257">
    <property type="entry name" value="PROKAR_LIPOPROTEIN"/>
    <property type="match status" value="1"/>
</dbReference>
<reference evidence="2 3" key="1">
    <citation type="submission" date="2019-08" db="EMBL/GenBank/DDBJ databases">
        <title>Bradymonadales sp. TMQ4.</title>
        <authorList>
            <person name="Liang Q."/>
        </authorList>
    </citation>
    <scope>NUCLEOTIDE SEQUENCE [LARGE SCALE GENOMIC DNA]</scope>
    <source>
        <strain evidence="2 3">TMQ4</strain>
    </source>
</reference>
<sequence>MQYVNRKSLVVSLVLSLAACGGSEIQAEPAPDLTIESIEAGDVCATGGIIVYVDGVESATVCNGTDGVDGNDGEPGTDGDAPEVVVETIEPGDVCEAGGQEVRVEDTDGTVLNTAVVCNGVDGEAVAPQVVIGEAQNCDFGGVSVTIGDADPFEVCDGADGEAGEPGEAPSVSVGSPADCEFGGVSVTIGDAAPFDVCNGAPGADGEPGASPAIDVTNIDAGGVCGEAGGYLITITDAQGVEETATVCNGEGGGTTDPDPDPVTVITECMIVTDAVTTPEGTAADADGLVSVEVDGVGTDVPATFVAELGYGDVGTDPGTWTYAEGIADATGELLGEFGSSIVAGEYGFVWRVALEAGDAWTYCGVNGTFDTFTEADAGSLSVTTAAVPQTIVGWDFATDLNASEGTGSGEFFLNGVPTTCLAESGNQWRCDNLPESTDFFDADGVTPLADTYYRFESSFTAFQSISVEFQYRATGTGPTLMQIAAEFADGSLEFLSEPFVVNNDGSYPTETLALPPAAGEAGPVAYRFYPYGASGSGGNIRFTNVTFTGTAL</sequence>
<keyword evidence="1" id="KW-0732">Signal</keyword>
<proteinExistence type="predicted"/>
<evidence type="ECO:0000313" key="2">
    <source>
        <dbReference type="EMBL" id="TXD38422.1"/>
    </source>
</evidence>
<comment type="caution">
    <text evidence="2">The sequence shown here is derived from an EMBL/GenBank/DDBJ whole genome shotgun (WGS) entry which is preliminary data.</text>
</comment>
<dbReference type="EMBL" id="VOSM01000002">
    <property type="protein sequence ID" value="TXD38422.1"/>
    <property type="molecule type" value="Genomic_DNA"/>
</dbReference>
<dbReference type="RefSeq" id="WP_146980363.1">
    <property type="nucleotide sequence ID" value="NZ_VOSM01000002.1"/>
</dbReference>
<evidence type="ECO:0000313" key="3">
    <source>
        <dbReference type="Proteomes" id="UP000321412"/>
    </source>
</evidence>
<dbReference type="OrthoDB" id="5487616at2"/>
<organism evidence="2 3">
    <name type="scientific">Lujinxingia vulgaris</name>
    <dbReference type="NCBI Taxonomy" id="2600176"/>
    <lineage>
        <taxon>Bacteria</taxon>
        <taxon>Deltaproteobacteria</taxon>
        <taxon>Bradymonadales</taxon>
        <taxon>Lujinxingiaceae</taxon>
        <taxon>Lujinxingia</taxon>
    </lineage>
</organism>
<accession>A0A5C6X951</accession>
<feature type="chain" id="PRO_5022826489" evidence="1">
    <location>
        <begin position="28"/>
        <end position="553"/>
    </location>
</feature>
<dbReference type="AlphaFoldDB" id="A0A5C6X951"/>
<feature type="signal peptide" evidence="1">
    <location>
        <begin position="1"/>
        <end position="27"/>
    </location>
</feature>
<dbReference type="Proteomes" id="UP000321412">
    <property type="component" value="Unassembled WGS sequence"/>
</dbReference>
<protein>
    <submittedName>
        <fullName evidence="2">Uncharacterized protein</fullName>
    </submittedName>
</protein>
<gene>
    <name evidence="2" type="ORF">FRC98_05910</name>
</gene>
<keyword evidence="3" id="KW-1185">Reference proteome</keyword>